<comment type="caution">
    <text evidence="2">The sequence shown here is derived from an EMBL/GenBank/DDBJ whole genome shotgun (WGS) entry which is preliminary data.</text>
</comment>
<organism evidence="2 3">
    <name type="scientific">Faecalicoccus pleomorphus</name>
    <dbReference type="NCBI Taxonomy" id="1323"/>
    <lineage>
        <taxon>Bacteria</taxon>
        <taxon>Bacillati</taxon>
        <taxon>Bacillota</taxon>
        <taxon>Erysipelotrichia</taxon>
        <taxon>Erysipelotrichales</taxon>
        <taxon>Erysipelotrichaceae</taxon>
        <taxon>Faecalicoccus</taxon>
    </lineage>
</organism>
<evidence type="ECO:0000313" key="2">
    <source>
        <dbReference type="EMBL" id="NME43841.1"/>
    </source>
</evidence>
<dbReference type="RefSeq" id="WP_168964824.1">
    <property type="nucleotide sequence ID" value="NZ_JABAFR010000005.1"/>
</dbReference>
<proteinExistence type="predicted"/>
<dbReference type="Proteomes" id="UP000540014">
    <property type="component" value="Unassembled WGS sequence"/>
</dbReference>
<feature type="region of interest" description="Disordered" evidence="1">
    <location>
        <begin position="23"/>
        <end position="50"/>
    </location>
</feature>
<dbReference type="EMBL" id="JABAFR010000005">
    <property type="protein sequence ID" value="NME43841.1"/>
    <property type="molecule type" value="Genomic_DNA"/>
</dbReference>
<accession>A0A7X9RIV4</accession>
<reference evidence="2 3" key="1">
    <citation type="submission" date="2020-04" db="EMBL/GenBank/DDBJ databases">
        <authorList>
            <person name="Hitch T.C.A."/>
            <person name="Wylensek D."/>
            <person name="Clavel T."/>
        </authorList>
    </citation>
    <scope>NUCLEOTIDE SEQUENCE [LARGE SCALE GENOMIC DNA]</scope>
    <source>
        <strain evidence="2 3">BSM-383-APC-22F</strain>
    </source>
</reference>
<protein>
    <submittedName>
        <fullName evidence="2">Uncharacterized protein</fullName>
    </submittedName>
</protein>
<sequence>MLGFQKWRYSFDKISMFDSIKKQGRNRNKYKENQEKNIQNPTKNCLDMKR</sequence>
<gene>
    <name evidence="2" type="ORF">HF861_02955</name>
</gene>
<dbReference type="AlphaFoldDB" id="A0A7X9RIV4"/>
<name>A0A7X9RIV4_9FIRM</name>
<evidence type="ECO:0000256" key="1">
    <source>
        <dbReference type="SAM" id="MobiDB-lite"/>
    </source>
</evidence>
<evidence type="ECO:0000313" key="3">
    <source>
        <dbReference type="Proteomes" id="UP000540014"/>
    </source>
</evidence>